<dbReference type="PROSITE" id="PS51419">
    <property type="entry name" value="RAB"/>
    <property type="match status" value="1"/>
</dbReference>
<dbReference type="InterPro" id="IPR050209">
    <property type="entry name" value="Rab_GTPases_membrane_traffic"/>
</dbReference>
<dbReference type="Proteomes" id="UP000023152">
    <property type="component" value="Unassembled WGS sequence"/>
</dbReference>
<evidence type="ECO:0000313" key="1">
    <source>
        <dbReference type="EMBL" id="ETO36317.1"/>
    </source>
</evidence>
<dbReference type="OrthoDB" id="9989112at2759"/>
<dbReference type="PANTHER" id="PTHR47979">
    <property type="entry name" value="DRAB11-RELATED"/>
    <property type="match status" value="1"/>
</dbReference>
<dbReference type="OMA" id="CKDSHET"/>
<dbReference type="PROSITE" id="PS51421">
    <property type="entry name" value="RAS"/>
    <property type="match status" value="1"/>
</dbReference>
<evidence type="ECO:0000313" key="2">
    <source>
        <dbReference type="Proteomes" id="UP000023152"/>
    </source>
</evidence>
<proteinExistence type="predicted"/>
<dbReference type="SMART" id="SM00175">
    <property type="entry name" value="RAB"/>
    <property type="match status" value="1"/>
</dbReference>
<protein>
    <submittedName>
        <fullName evidence="1">Rab2/RabB-family small GTPase</fullName>
    </submittedName>
</protein>
<organism evidence="1 2">
    <name type="scientific">Reticulomyxa filosa</name>
    <dbReference type="NCBI Taxonomy" id="46433"/>
    <lineage>
        <taxon>Eukaryota</taxon>
        <taxon>Sar</taxon>
        <taxon>Rhizaria</taxon>
        <taxon>Retaria</taxon>
        <taxon>Foraminifera</taxon>
        <taxon>Monothalamids</taxon>
        <taxon>Reticulomyxidae</taxon>
        <taxon>Reticulomyxa</taxon>
    </lineage>
</organism>
<dbReference type="SMART" id="SM00173">
    <property type="entry name" value="RAS"/>
    <property type="match status" value="1"/>
</dbReference>
<dbReference type="GO" id="GO:0005525">
    <property type="term" value="F:GTP binding"/>
    <property type="evidence" value="ECO:0007669"/>
    <property type="project" value="InterPro"/>
</dbReference>
<comment type="caution">
    <text evidence="1">The sequence shown here is derived from an EMBL/GenBank/DDBJ whole genome shotgun (WGS) entry which is preliminary data.</text>
</comment>
<dbReference type="Gene3D" id="3.40.50.300">
    <property type="entry name" value="P-loop containing nucleotide triphosphate hydrolases"/>
    <property type="match status" value="1"/>
</dbReference>
<gene>
    <name evidence="1" type="ORF">RFI_00743</name>
</gene>
<dbReference type="PRINTS" id="PR00449">
    <property type="entry name" value="RASTRNSFRMNG"/>
</dbReference>
<keyword evidence="2" id="KW-1185">Reference proteome</keyword>
<dbReference type="InterPro" id="IPR027417">
    <property type="entry name" value="P-loop_NTPase"/>
</dbReference>
<dbReference type="EMBL" id="ASPP01000787">
    <property type="protein sequence ID" value="ETO36317.1"/>
    <property type="molecule type" value="Genomic_DNA"/>
</dbReference>
<reference evidence="1 2" key="1">
    <citation type="journal article" date="2013" name="Curr. Biol.">
        <title>The Genome of the Foraminiferan Reticulomyxa filosa.</title>
        <authorList>
            <person name="Glockner G."/>
            <person name="Hulsmann N."/>
            <person name="Schleicher M."/>
            <person name="Noegel A.A."/>
            <person name="Eichinger L."/>
            <person name="Gallinger C."/>
            <person name="Pawlowski J."/>
            <person name="Sierra R."/>
            <person name="Euteneuer U."/>
            <person name="Pillet L."/>
            <person name="Moustafa A."/>
            <person name="Platzer M."/>
            <person name="Groth M."/>
            <person name="Szafranski K."/>
            <person name="Schliwa M."/>
        </authorList>
    </citation>
    <scope>NUCLEOTIDE SEQUENCE [LARGE SCALE GENOMIC DNA]</scope>
</reference>
<accession>X6PF66</accession>
<dbReference type="GO" id="GO:0003924">
    <property type="term" value="F:GTPase activity"/>
    <property type="evidence" value="ECO:0007669"/>
    <property type="project" value="InterPro"/>
</dbReference>
<dbReference type="SUPFAM" id="SSF52540">
    <property type="entry name" value="P-loop containing nucleoside triphosphate hydrolases"/>
    <property type="match status" value="1"/>
</dbReference>
<name>X6PF66_RETFI</name>
<dbReference type="InterPro" id="IPR001806">
    <property type="entry name" value="Small_GTPase"/>
</dbReference>
<dbReference type="AlphaFoldDB" id="X6PF66"/>
<sequence length="133" mass="15626">MVITYYYDILCKDSHETFQHLTQRLKEVRSMTNKNISIIVIGNKCDLERQREVSIEEGQTFAKENGLMFLETSAKSAHNVDEVFAFVKPTMQIYQRMKQGLCDTKDILNKSEYNTTYQIYETKPRKFGFCIIC</sequence>
<dbReference type="Pfam" id="PF00071">
    <property type="entry name" value="Ras"/>
    <property type="match status" value="1"/>
</dbReference>